<dbReference type="OrthoDB" id="509049at2"/>
<evidence type="ECO:0000313" key="7">
    <source>
        <dbReference type="Proteomes" id="UP000225548"/>
    </source>
</evidence>
<keyword evidence="2 5" id="KW-0812">Transmembrane</keyword>
<dbReference type="Pfam" id="PF02361">
    <property type="entry name" value="CbiQ"/>
    <property type="match status" value="1"/>
</dbReference>
<dbReference type="AlphaFoldDB" id="A0A2A9E581"/>
<dbReference type="Proteomes" id="UP000225548">
    <property type="component" value="Unassembled WGS sequence"/>
</dbReference>
<dbReference type="RefSeq" id="WP_098454599.1">
    <property type="nucleotide sequence ID" value="NZ_PDJG01000001.1"/>
</dbReference>
<organism evidence="6 7">
    <name type="scientific">Sanguibacter antarcticus</name>
    <dbReference type="NCBI Taxonomy" id="372484"/>
    <lineage>
        <taxon>Bacteria</taxon>
        <taxon>Bacillati</taxon>
        <taxon>Actinomycetota</taxon>
        <taxon>Actinomycetes</taxon>
        <taxon>Micrococcales</taxon>
        <taxon>Sanguibacteraceae</taxon>
        <taxon>Sanguibacter</taxon>
    </lineage>
</organism>
<evidence type="ECO:0000256" key="3">
    <source>
        <dbReference type="ARBA" id="ARBA00022989"/>
    </source>
</evidence>
<dbReference type="PANTHER" id="PTHR33514:SF13">
    <property type="entry name" value="PROTEIN ABCI12, CHLOROPLASTIC"/>
    <property type="match status" value="1"/>
</dbReference>
<proteinExistence type="predicted"/>
<feature type="transmembrane region" description="Helical" evidence="5">
    <location>
        <begin position="79"/>
        <end position="96"/>
    </location>
</feature>
<dbReference type="PANTHER" id="PTHR33514">
    <property type="entry name" value="PROTEIN ABCI12, CHLOROPLASTIC"/>
    <property type="match status" value="1"/>
</dbReference>
<evidence type="ECO:0000256" key="4">
    <source>
        <dbReference type="ARBA" id="ARBA00023136"/>
    </source>
</evidence>
<sequence>MSERRRRPSRPPWSGPLGLYSPHATWLHALSPGDKLGAVAAASIALTFVHDPRLAVGALTVSLLVLASARVPARATVRALAPIMIAAVGIGLYQWWSQGWEMAVVTSGTLATLVVLATVVTATTRTDRMLDALVRLAGPLRRIGLDPEVLALAVALMLRTIPALIELVGEVRDAARARGLDRDPRALLVPFALRTVARAQATGDALTARGILD</sequence>
<evidence type="ECO:0000256" key="1">
    <source>
        <dbReference type="ARBA" id="ARBA00004141"/>
    </source>
</evidence>
<evidence type="ECO:0000313" key="6">
    <source>
        <dbReference type="EMBL" id="PFG33382.1"/>
    </source>
</evidence>
<comment type="subcellular location">
    <subcellularLocation>
        <location evidence="1">Membrane</location>
        <topology evidence="1">Multi-pass membrane protein</topology>
    </subcellularLocation>
</comment>
<dbReference type="CDD" id="cd16914">
    <property type="entry name" value="EcfT"/>
    <property type="match status" value="1"/>
</dbReference>
<protein>
    <submittedName>
        <fullName evidence="6">Biotin transport system permease protein</fullName>
    </submittedName>
</protein>
<keyword evidence="4 5" id="KW-0472">Membrane</keyword>
<gene>
    <name evidence="6" type="ORF">ATL42_1255</name>
</gene>
<feature type="transmembrane region" description="Helical" evidence="5">
    <location>
        <begin position="102"/>
        <end position="122"/>
    </location>
</feature>
<dbReference type="GO" id="GO:0005886">
    <property type="term" value="C:plasma membrane"/>
    <property type="evidence" value="ECO:0007669"/>
    <property type="project" value="TreeGrafter"/>
</dbReference>
<accession>A0A2A9E581</accession>
<dbReference type="InterPro" id="IPR003339">
    <property type="entry name" value="ABC/ECF_trnsptr_transmembrane"/>
</dbReference>
<dbReference type="EMBL" id="PDJG01000001">
    <property type="protein sequence ID" value="PFG33382.1"/>
    <property type="molecule type" value="Genomic_DNA"/>
</dbReference>
<evidence type="ECO:0000256" key="2">
    <source>
        <dbReference type="ARBA" id="ARBA00022692"/>
    </source>
</evidence>
<reference evidence="6 7" key="1">
    <citation type="submission" date="2017-10" db="EMBL/GenBank/DDBJ databases">
        <title>Sequencing the genomes of 1000 actinobacteria strains.</title>
        <authorList>
            <person name="Klenk H.-P."/>
        </authorList>
    </citation>
    <scope>NUCLEOTIDE SEQUENCE [LARGE SCALE GENOMIC DNA]</scope>
    <source>
        <strain evidence="6 7">DSM 18966</strain>
    </source>
</reference>
<comment type="caution">
    <text evidence="6">The sequence shown here is derived from an EMBL/GenBank/DDBJ whole genome shotgun (WGS) entry which is preliminary data.</text>
</comment>
<keyword evidence="3 5" id="KW-1133">Transmembrane helix</keyword>
<evidence type="ECO:0000256" key="5">
    <source>
        <dbReference type="SAM" id="Phobius"/>
    </source>
</evidence>
<keyword evidence="7" id="KW-1185">Reference proteome</keyword>
<name>A0A2A9E581_9MICO</name>